<dbReference type="Proteomes" id="UP001057402">
    <property type="component" value="Chromosome 11"/>
</dbReference>
<sequence>MENPRNDPPPSSSSSSSSSAMSRRNYGVFLSFRGPDCRNGIIGHLYRALCGKGVVTFKDCDELEAGQRRSELFDAIEGSRIAVVTFSKDYAGSKWCLNELKKIMECKEQGKLTVVPIFYHVSPNEVRLKKKENGEKGCFEISMEQMEAKYGNDPENVKKWRDALWAGGDLIGFPVDERKDESEVVRDVVERVMKTLNHVPLNVAEHPVGMGHRLREIRPLLHIDPHDDDVYMIGLHGQGGVGKTTLSKEVCNDIAHMFDNWCFLPDVRDRTSRVANGLAKLQQTLLRELLSDKDLKVSSVDAGKKLIEERLRNKRVLVILDDVDTLNQLDALAGNLNWFGKKSRIIITTRNRQVLTSKLVHHKHEVKLLEEEHARNLFCLHAFGEKQENIVFDRALIDGFLKYAGNVPLALKVLGASLNGKDAFEWDCKLKDLAESPDGDINSVLKISFDGLEERHKETFLDIACFFRGWSEEKVLASCGLATPWGLKILIERSLVTVDRGRVQIHDLLEEMGRSVVRSECLNGKEIPSRIWQYEDFEDVLSSAKDRWAVKGIMLNLKERKVVPVKSNAFKGFKNLRVLIVRNIAGPEEPLQLPRELRWLEWHGYSAPTIELDPSSKLACLDLAESKIRQINAMVNGLEELKYINLSGCQSLERLPDLSKCSKLEDMILNMCKNLIQLDEDIGSHENLACLDFRGCYKLKAVPSSLISKHIRFFGFNRCFRLDKLPRFEMKLLSLEKLDLTETSVKELPDSVSNLVALKELVMSRCQELTTIPSCIYELLVLEMLDLENCWKLSQFPRRAEGNATENLGFPNLVLLNLRHCNLGDIEFLNDLTCFETLNKLNLLENKFHYVPACIGKFKNLEKLWVGRCYELVEVSELPSVSNLYATKCRELKTFQSLHTFICQSPKWFYVDLSDCSNLDPGYICRSLPLEKVRGFVGAADVLCPGEKFPDWVNFQATECGSRYRVSLPSHMSEDDVLGLALFVCFKGLCNTVIVTVGSAGASACTCDLDGVNTWFLYLPRQSIIDEYRDFAGKWSWHNFTLDFSESKSVLQRWGMRLMCKREQDDDQIRVHIDEDDEGGFPGTSTDLPQDSGS</sequence>
<evidence type="ECO:0000313" key="2">
    <source>
        <dbReference type="Proteomes" id="UP001057402"/>
    </source>
</evidence>
<protein>
    <submittedName>
        <fullName evidence="1">Uncharacterized protein</fullName>
    </submittedName>
</protein>
<accession>A0ACB9LNR3</accession>
<dbReference type="EMBL" id="CM042890">
    <property type="protein sequence ID" value="KAI4312883.1"/>
    <property type="molecule type" value="Genomic_DNA"/>
</dbReference>
<evidence type="ECO:0000313" key="1">
    <source>
        <dbReference type="EMBL" id="KAI4312883.1"/>
    </source>
</evidence>
<gene>
    <name evidence="1" type="ORF">MLD38_037673</name>
</gene>
<comment type="caution">
    <text evidence="1">The sequence shown here is derived from an EMBL/GenBank/DDBJ whole genome shotgun (WGS) entry which is preliminary data.</text>
</comment>
<organism evidence="1 2">
    <name type="scientific">Melastoma candidum</name>
    <dbReference type="NCBI Taxonomy" id="119954"/>
    <lineage>
        <taxon>Eukaryota</taxon>
        <taxon>Viridiplantae</taxon>
        <taxon>Streptophyta</taxon>
        <taxon>Embryophyta</taxon>
        <taxon>Tracheophyta</taxon>
        <taxon>Spermatophyta</taxon>
        <taxon>Magnoliopsida</taxon>
        <taxon>eudicotyledons</taxon>
        <taxon>Gunneridae</taxon>
        <taxon>Pentapetalae</taxon>
        <taxon>rosids</taxon>
        <taxon>malvids</taxon>
        <taxon>Myrtales</taxon>
        <taxon>Melastomataceae</taxon>
        <taxon>Melastomatoideae</taxon>
        <taxon>Melastomateae</taxon>
        <taxon>Melastoma</taxon>
    </lineage>
</organism>
<proteinExistence type="predicted"/>
<keyword evidence="2" id="KW-1185">Reference proteome</keyword>
<reference evidence="2" key="1">
    <citation type="journal article" date="2023" name="Front. Plant Sci.">
        <title>Chromosomal-level genome assembly of Melastoma candidum provides insights into trichome evolution.</title>
        <authorList>
            <person name="Zhong Y."/>
            <person name="Wu W."/>
            <person name="Sun C."/>
            <person name="Zou P."/>
            <person name="Liu Y."/>
            <person name="Dai S."/>
            <person name="Zhou R."/>
        </authorList>
    </citation>
    <scope>NUCLEOTIDE SEQUENCE [LARGE SCALE GENOMIC DNA]</scope>
</reference>
<name>A0ACB9LNR3_9MYRT</name>